<dbReference type="InterPro" id="IPR011545">
    <property type="entry name" value="DEAD/DEAH_box_helicase_dom"/>
</dbReference>
<dbReference type="InterPro" id="IPR027417">
    <property type="entry name" value="P-loop_NTPase"/>
</dbReference>
<dbReference type="GO" id="GO:0005524">
    <property type="term" value="F:ATP binding"/>
    <property type="evidence" value="ECO:0007669"/>
    <property type="project" value="UniProtKB-KW"/>
</dbReference>
<dbReference type="GO" id="GO:0016787">
    <property type="term" value="F:hydrolase activity"/>
    <property type="evidence" value="ECO:0007669"/>
    <property type="project" value="UniProtKB-KW"/>
</dbReference>
<evidence type="ECO:0000313" key="11">
    <source>
        <dbReference type="Proteomes" id="UP000025171"/>
    </source>
</evidence>
<feature type="domain" description="Helicase C-terminal" evidence="9">
    <location>
        <begin position="230"/>
        <end position="379"/>
    </location>
</feature>
<dbReference type="CDD" id="cd18787">
    <property type="entry name" value="SF2_C_DEAD"/>
    <property type="match status" value="1"/>
</dbReference>
<dbReference type="GO" id="GO:0003724">
    <property type="term" value="F:RNA helicase activity"/>
    <property type="evidence" value="ECO:0007669"/>
    <property type="project" value="TreeGrafter"/>
</dbReference>
<dbReference type="GO" id="GO:0003676">
    <property type="term" value="F:nucleic acid binding"/>
    <property type="evidence" value="ECO:0007669"/>
    <property type="project" value="InterPro"/>
</dbReference>
<dbReference type="eggNOG" id="COG0513">
    <property type="taxonomic scope" value="Bacteria"/>
</dbReference>
<dbReference type="RefSeq" id="WP_035615991.1">
    <property type="nucleotide sequence ID" value="NZ_ARYK01000003.1"/>
</dbReference>
<evidence type="ECO:0000256" key="1">
    <source>
        <dbReference type="ARBA" id="ARBA00022741"/>
    </source>
</evidence>
<evidence type="ECO:0000256" key="4">
    <source>
        <dbReference type="ARBA" id="ARBA00022840"/>
    </source>
</evidence>
<proteinExistence type="inferred from homology"/>
<keyword evidence="4 6" id="KW-0067">ATP-binding</keyword>
<dbReference type="CDD" id="cd00268">
    <property type="entry name" value="DEADc"/>
    <property type="match status" value="1"/>
</dbReference>
<evidence type="ECO:0000313" key="10">
    <source>
        <dbReference type="EMBL" id="KCZ92976.1"/>
    </source>
</evidence>
<evidence type="ECO:0000256" key="7">
    <source>
        <dbReference type="SAM" id="MobiDB-lite"/>
    </source>
</evidence>
<dbReference type="SMART" id="SM00487">
    <property type="entry name" value="DEXDc"/>
    <property type="match status" value="1"/>
</dbReference>
<feature type="compositionally biased region" description="Basic residues" evidence="7">
    <location>
        <begin position="658"/>
        <end position="667"/>
    </location>
</feature>
<comment type="caution">
    <text evidence="10">The sequence shown here is derived from an EMBL/GenBank/DDBJ whole genome shotgun (WGS) entry which is preliminary data.</text>
</comment>
<dbReference type="SMART" id="SM00490">
    <property type="entry name" value="HELICc"/>
    <property type="match status" value="1"/>
</dbReference>
<feature type="compositionally biased region" description="Basic and acidic residues" evidence="7">
    <location>
        <begin position="428"/>
        <end position="461"/>
    </location>
</feature>
<comment type="similarity">
    <text evidence="5 6">Belongs to the DEAD box helicase family.</text>
</comment>
<feature type="compositionally biased region" description="Basic and acidic residues" evidence="7">
    <location>
        <begin position="616"/>
        <end position="626"/>
    </location>
</feature>
<dbReference type="InterPro" id="IPR044742">
    <property type="entry name" value="DEAD/DEAH_RhlB"/>
</dbReference>
<feature type="compositionally biased region" description="Basic and acidic residues" evidence="7">
    <location>
        <begin position="579"/>
        <end position="591"/>
    </location>
</feature>
<dbReference type="InterPro" id="IPR000629">
    <property type="entry name" value="RNA-helicase_DEAD-box_CS"/>
</dbReference>
<evidence type="ECO:0000256" key="2">
    <source>
        <dbReference type="ARBA" id="ARBA00022801"/>
    </source>
</evidence>
<accession>A0A059FR24</accession>
<dbReference type="STRING" id="1280950.HJO_08472"/>
<sequence>MTDTTLVPPALAEALATRGYETLTQVQSAVIAPELAGQDLLVSAQTGSGKTVAFGLAMAGDLLGTEAKFTNADAPLALIVAPTRELAQQVARELQWLYASTGARLATCVGGMDMRDEKKALARGAHIVVGTPGRLSDHIKRGSLVTTDMRVVILDEADEMLDMGFRDELEHILQDTPASRRTMLFSATVPKGIAALAGRYQRNAVRVTTEAEKSQHVDIEYKALLVAPGDEENAIVNIVRHSDSESALVFCTTRAAVNKLMSRMGNRGFPVVALSGELSQKERSNALQSLRDGRARVCIATDVAARGLDLQNLGLVIHADLPRDPQTLLHRSGRTGRAGRKGVSALLVAPKGRRRVERLLRDAKIDATWGKPPTAEEINALDDARLLADPALSRPIHESEADMIAKLIEAHGAEQVVAAFLRKSREGRSAPEDLRDVDDRAPAPRKERGDRPDWTDREPREKRPRAERKGFENAAWISLNIGRKKSAEARWLLPMLCKAGGLSREDIGAIRINPSSTHVELTKDAAERFFSTLGEGAALEKGIRAFPLDGPPPKEQGDDRPPRGPRAPHVKPAFKHAKVREEGAWTPDAKKSGKPGKPKWEGAPAPTAEPSLSDYIQHDGPKDKKPYKGKPKAANGKPGGKPGFKGKPAAGKGAKPAKPYKKTSRPG</sequence>
<evidence type="ECO:0000256" key="5">
    <source>
        <dbReference type="ARBA" id="ARBA00038437"/>
    </source>
</evidence>
<dbReference type="PROSITE" id="PS51194">
    <property type="entry name" value="HELICASE_CTER"/>
    <property type="match status" value="1"/>
</dbReference>
<keyword evidence="11" id="KW-1185">Reference proteome</keyword>
<dbReference type="InterPro" id="IPR001650">
    <property type="entry name" value="Helicase_C-like"/>
</dbReference>
<dbReference type="Proteomes" id="UP000025171">
    <property type="component" value="Unassembled WGS sequence"/>
</dbReference>
<feature type="domain" description="Helicase ATP-binding" evidence="8">
    <location>
        <begin position="31"/>
        <end position="207"/>
    </location>
</feature>
<dbReference type="PANTHER" id="PTHR47959:SF1">
    <property type="entry name" value="ATP-DEPENDENT RNA HELICASE DBPA"/>
    <property type="match status" value="1"/>
</dbReference>
<dbReference type="InterPro" id="IPR005580">
    <property type="entry name" value="DbpA/CsdA_RNA-bd_dom"/>
</dbReference>
<dbReference type="PANTHER" id="PTHR47959">
    <property type="entry name" value="ATP-DEPENDENT RNA HELICASE RHLE-RELATED"/>
    <property type="match status" value="1"/>
</dbReference>
<dbReference type="SUPFAM" id="SSF52540">
    <property type="entry name" value="P-loop containing nucleoside triphosphate hydrolases"/>
    <property type="match status" value="1"/>
</dbReference>
<feature type="region of interest" description="Disordered" evidence="7">
    <location>
        <begin position="543"/>
        <end position="667"/>
    </location>
</feature>
<dbReference type="Gene3D" id="3.30.70.330">
    <property type="match status" value="1"/>
</dbReference>
<reference evidence="10 11" key="1">
    <citation type="journal article" date="2014" name="Antonie Van Leeuwenhoek">
        <title>Hyphomonas beringensis sp. nov. and Hyphomonas chukchiensis sp. nov., isolated from surface seawater of the Bering Sea and Chukchi Sea.</title>
        <authorList>
            <person name="Li C."/>
            <person name="Lai Q."/>
            <person name="Li G."/>
            <person name="Dong C."/>
            <person name="Wang J."/>
            <person name="Liao Y."/>
            <person name="Shao Z."/>
        </authorList>
    </citation>
    <scope>NUCLEOTIDE SEQUENCE [LARGE SCALE GENOMIC DNA]</scope>
    <source>
        <strain evidence="10 11">MHS-2</strain>
    </source>
</reference>
<dbReference type="AlphaFoldDB" id="A0A059FR24"/>
<protein>
    <submittedName>
        <fullName evidence="10">DEAD/DEAH box helicase</fullName>
    </submittedName>
</protein>
<keyword evidence="3 6" id="KW-0347">Helicase</keyword>
<name>A0A059FR24_9PROT</name>
<evidence type="ECO:0000256" key="3">
    <source>
        <dbReference type="ARBA" id="ARBA00022806"/>
    </source>
</evidence>
<dbReference type="PATRIC" id="fig|1280950.3.peg.1694"/>
<dbReference type="Pfam" id="PF00271">
    <property type="entry name" value="Helicase_C"/>
    <property type="match status" value="1"/>
</dbReference>
<dbReference type="GO" id="GO:0005829">
    <property type="term" value="C:cytosol"/>
    <property type="evidence" value="ECO:0007669"/>
    <property type="project" value="TreeGrafter"/>
</dbReference>
<dbReference type="OrthoDB" id="9805696at2"/>
<dbReference type="CDD" id="cd12252">
    <property type="entry name" value="RRM_DbpA"/>
    <property type="match status" value="1"/>
</dbReference>
<evidence type="ECO:0000259" key="9">
    <source>
        <dbReference type="PROSITE" id="PS51194"/>
    </source>
</evidence>
<feature type="region of interest" description="Disordered" evidence="7">
    <location>
        <begin position="428"/>
        <end position="468"/>
    </location>
</feature>
<evidence type="ECO:0000259" key="8">
    <source>
        <dbReference type="PROSITE" id="PS51192"/>
    </source>
</evidence>
<dbReference type="PROSITE" id="PS00039">
    <property type="entry name" value="DEAD_ATP_HELICASE"/>
    <property type="match status" value="1"/>
</dbReference>
<dbReference type="Gene3D" id="3.40.50.300">
    <property type="entry name" value="P-loop containing nucleotide triphosphate hydrolases"/>
    <property type="match status" value="2"/>
</dbReference>
<dbReference type="PROSITE" id="PS51192">
    <property type="entry name" value="HELICASE_ATP_BIND_1"/>
    <property type="match status" value="1"/>
</dbReference>
<dbReference type="EMBL" id="ARYK01000003">
    <property type="protein sequence ID" value="KCZ92976.1"/>
    <property type="molecule type" value="Genomic_DNA"/>
</dbReference>
<feature type="compositionally biased region" description="Low complexity" evidence="7">
    <location>
        <begin position="645"/>
        <end position="657"/>
    </location>
</feature>
<keyword evidence="2 6" id="KW-0378">Hydrolase</keyword>
<gene>
    <name evidence="10" type="ORF">HJO_08472</name>
</gene>
<keyword evidence="1 6" id="KW-0547">Nucleotide-binding</keyword>
<dbReference type="InterPro" id="IPR050079">
    <property type="entry name" value="DEAD_box_RNA_helicase"/>
</dbReference>
<organism evidence="10 11">
    <name type="scientific">Hyphomonas johnsonii MHS-2</name>
    <dbReference type="NCBI Taxonomy" id="1280950"/>
    <lineage>
        <taxon>Bacteria</taxon>
        <taxon>Pseudomonadati</taxon>
        <taxon>Pseudomonadota</taxon>
        <taxon>Alphaproteobacteria</taxon>
        <taxon>Hyphomonadales</taxon>
        <taxon>Hyphomonadaceae</taxon>
        <taxon>Hyphomonas</taxon>
    </lineage>
</organism>
<dbReference type="InterPro" id="IPR014001">
    <property type="entry name" value="Helicase_ATP-bd"/>
</dbReference>
<dbReference type="Pfam" id="PF00270">
    <property type="entry name" value="DEAD"/>
    <property type="match status" value="1"/>
</dbReference>
<dbReference type="Pfam" id="PF03880">
    <property type="entry name" value="DbpA"/>
    <property type="match status" value="1"/>
</dbReference>
<evidence type="ECO:0000256" key="6">
    <source>
        <dbReference type="RuleBase" id="RU000492"/>
    </source>
</evidence>
<dbReference type="InterPro" id="IPR012677">
    <property type="entry name" value="Nucleotide-bd_a/b_plait_sf"/>
</dbReference>
<feature type="compositionally biased region" description="Basic residues" evidence="7">
    <location>
        <begin position="566"/>
        <end position="578"/>
    </location>
</feature>